<proteinExistence type="predicted"/>
<dbReference type="AlphaFoldDB" id="A0A127A4I8"/>
<accession>A0A127A4I8</accession>
<keyword evidence="3" id="KW-1185">Reference proteome</keyword>
<gene>
    <name evidence="2" type="ORF">SA2016_2890</name>
</gene>
<dbReference type="Proteomes" id="UP000070134">
    <property type="component" value="Chromosome"/>
</dbReference>
<evidence type="ECO:0000256" key="1">
    <source>
        <dbReference type="SAM" id="Phobius"/>
    </source>
</evidence>
<dbReference type="STRING" id="37927.SA2016_2890"/>
<dbReference type="KEGG" id="satk:SA2016_2890"/>
<reference evidence="2 3" key="1">
    <citation type="submission" date="2016-02" db="EMBL/GenBank/DDBJ databases">
        <title>Complete genome of Sinomonas atrocyanea KCTC 3377.</title>
        <authorList>
            <person name="Kim K.M."/>
        </authorList>
    </citation>
    <scope>NUCLEOTIDE SEQUENCE [LARGE SCALE GENOMIC DNA]</scope>
    <source>
        <strain evidence="2 3">KCTC 3377</strain>
    </source>
</reference>
<feature type="transmembrane region" description="Helical" evidence="1">
    <location>
        <begin position="20"/>
        <end position="41"/>
    </location>
</feature>
<keyword evidence="1" id="KW-0812">Transmembrane</keyword>
<protein>
    <submittedName>
        <fullName evidence="2">Uncharacterized protein</fullName>
    </submittedName>
</protein>
<sequence length="45" mass="5389">MGWKSKYRRRQWLLRNERRINTAQTVLLGVAVVAVVLFILLNLHR</sequence>
<keyword evidence="1" id="KW-1133">Transmembrane helix</keyword>
<keyword evidence="1" id="KW-0472">Membrane</keyword>
<evidence type="ECO:0000313" key="2">
    <source>
        <dbReference type="EMBL" id="AMM33555.1"/>
    </source>
</evidence>
<organism evidence="2 3">
    <name type="scientific">Sinomonas atrocyanea</name>
    <dbReference type="NCBI Taxonomy" id="37927"/>
    <lineage>
        <taxon>Bacteria</taxon>
        <taxon>Bacillati</taxon>
        <taxon>Actinomycetota</taxon>
        <taxon>Actinomycetes</taxon>
        <taxon>Micrococcales</taxon>
        <taxon>Micrococcaceae</taxon>
        <taxon>Sinomonas</taxon>
    </lineage>
</organism>
<name>A0A127A4I8_9MICC</name>
<dbReference type="RefSeq" id="WP_157089134.1">
    <property type="nucleotide sequence ID" value="NZ_BJMO01000081.1"/>
</dbReference>
<evidence type="ECO:0000313" key="3">
    <source>
        <dbReference type="Proteomes" id="UP000070134"/>
    </source>
</evidence>
<dbReference type="EMBL" id="CP014518">
    <property type="protein sequence ID" value="AMM33555.1"/>
    <property type="molecule type" value="Genomic_DNA"/>
</dbReference>